<keyword evidence="2" id="KW-0805">Transcription regulation</keyword>
<dbReference type="Gene3D" id="1.10.10.10">
    <property type="entry name" value="Winged helix-like DNA-binding domain superfamily/Winged helix DNA-binding domain"/>
    <property type="match status" value="1"/>
</dbReference>
<evidence type="ECO:0000256" key="3">
    <source>
        <dbReference type="ARBA" id="ARBA00023082"/>
    </source>
</evidence>
<keyword evidence="9" id="KW-1185">Reference proteome</keyword>
<name>A0A1H2EQU8_9PSED</name>
<evidence type="ECO:0000256" key="1">
    <source>
        <dbReference type="ARBA" id="ARBA00010641"/>
    </source>
</evidence>
<evidence type="ECO:0000259" key="7">
    <source>
        <dbReference type="Pfam" id="PF08281"/>
    </source>
</evidence>
<reference evidence="9" key="1">
    <citation type="submission" date="2016-10" db="EMBL/GenBank/DDBJ databases">
        <authorList>
            <person name="Varghese N."/>
            <person name="Submissions S."/>
        </authorList>
    </citation>
    <scope>NUCLEOTIDE SEQUENCE [LARGE SCALE GENOMIC DNA]</scope>
    <source>
        <strain evidence="9">DSM 17875</strain>
    </source>
</reference>
<dbReference type="InterPro" id="IPR013324">
    <property type="entry name" value="RNA_pol_sigma_r3/r4-like"/>
</dbReference>
<keyword evidence="4" id="KW-0238">DNA-binding</keyword>
<comment type="similarity">
    <text evidence="1">Belongs to the sigma-70 factor family. ECF subfamily.</text>
</comment>
<feature type="domain" description="RNA polymerase sigma factor 70 region 4 type 2" evidence="7">
    <location>
        <begin position="126"/>
        <end position="177"/>
    </location>
</feature>
<dbReference type="PANTHER" id="PTHR43133">
    <property type="entry name" value="RNA POLYMERASE ECF-TYPE SIGMA FACTO"/>
    <property type="match status" value="1"/>
</dbReference>
<dbReference type="NCBIfam" id="TIGR02937">
    <property type="entry name" value="sigma70-ECF"/>
    <property type="match status" value="1"/>
</dbReference>
<dbReference type="Pfam" id="PF04542">
    <property type="entry name" value="Sigma70_r2"/>
    <property type="match status" value="1"/>
</dbReference>
<dbReference type="Gene3D" id="1.10.1740.10">
    <property type="match status" value="1"/>
</dbReference>
<dbReference type="STRING" id="364197.SAMN05216296_0989"/>
<dbReference type="GO" id="GO:0016987">
    <property type="term" value="F:sigma factor activity"/>
    <property type="evidence" value="ECO:0007669"/>
    <property type="project" value="UniProtKB-KW"/>
</dbReference>
<dbReference type="CDD" id="cd06171">
    <property type="entry name" value="Sigma70_r4"/>
    <property type="match status" value="1"/>
</dbReference>
<keyword evidence="5" id="KW-0804">Transcription</keyword>
<dbReference type="InterPro" id="IPR007627">
    <property type="entry name" value="RNA_pol_sigma70_r2"/>
</dbReference>
<evidence type="ECO:0000259" key="6">
    <source>
        <dbReference type="Pfam" id="PF04542"/>
    </source>
</evidence>
<dbReference type="SUPFAM" id="SSF88659">
    <property type="entry name" value="Sigma3 and sigma4 domains of RNA polymerase sigma factors"/>
    <property type="match status" value="1"/>
</dbReference>
<sequence>MTANPTDEALMARVCEGDQQAFAMLVERHLPRAYAIAFRVLGQSADAEDVAQEAFTRVWTHARDWKPRRGSFSSWLGRILVNASLDHGRRQTARRQVNDGEALLAELPDPAPGGASIYGQQQQAADIDQALQRLPAQQRMAVVLCYFEEHSNSQAAAVMGLHVKAVEGLLVRARKQLRIWLHRHREERP</sequence>
<evidence type="ECO:0000256" key="5">
    <source>
        <dbReference type="ARBA" id="ARBA00023163"/>
    </source>
</evidence>
<evidence type="ECO:0000256" key="2">
    <source>
        <dbReference type="ARBA" id="ARBA00023015"/>
    </source>
</evidence>
<feature type="domain" description="RNA polymerase sigma-70 region 2" evidence="6">
    <location>
        <begin position="25"/>
        <end position="92"/>
    </location>
</feature>
<dbReference type="EMBL" id="LT629785">
    <property type="protein sequence ID" value="SDT97323.1"/>
    <property type="molecule type" value="Genomic_DNA"/>
</dbReference>
<dbReference type="InterPro" id="IPR014284">
    <property type="entry name" value="RNA_pol_sigma-70_dom"/>
</dbReference>
<dbReference type="InterPro" id="IPR013325">
    <property type="entry name" value="RNA_pol_sigma_r2"/>
</dbReference>
<evidence type="ECO:0000313" key="9">
    <source>
        <dbReference type="Proteomes" id="UP000243232"/>
    </source>
</evidence>
<dbReference type="PANTHER" id="PTHR43133:SF8">
    <property type="entry name" value="RNA POLYMERASE SIGMA FACTOR HI_1459-RELATED"/>
    <property type="match status" value="1"/>
</dbReference>
<dbReference type="Pfam" id="PF08281">
    <property type="entry name" value="Sigma70_r4_2"/>
    <property type="match status" value="1"/>
</dbReference>
<proteinExistence type="inferred from homology"/>
<dbReference type="InterPro" id="IPR036388">
    <property type="entry name" value="WH-like_DNA-bd_sf"/>
</dbReference>
<keyword evidence="3" id="KW-0731">Sigma factor</keyword>
<dbReference type="SUPFAM" id="SSF88946">
    <property type="entry name" value="Sigma2 domain of RNA polymerase sigma factors"/>
    <property type="match status" value="1"/>
</dbReference>
<dbReference type="GO" id="GO:0006352">
    <property type="term" value="P:DNA-templated transcription initiation"/>
    <property type="evidence" value="ECO:0007669"/>
    <property type="project" value="InterPro"/>
</dbReference>
<evidence type="ECO:0000313" key="8">
    <source>
        <dbReference type="EMBL" id="SDT97323.1"/>
    </source>
</evidence>
<gene>
    <name evidence="8" type="ORF">SAMN05216296_0989</name>
</gene>
<organism evidence="8 9">
    <name type="scientific">Pseudomonas pohangensis</name>
    <dbReference type="NCBI Taxonomy" id="364197"/>
    <lineage>
        <taxon>Bacteria</taxon>
        <taxon>Pseudomonadati</taxon>
        <taxon>Pseudomonadota</taxon>
        <taxon>Gammaproteobacteria</taxon>
        <taxon>Pseudomonadales</taxon>
        <taxon>Pseudomonadaceae</taxon>
        <taxon>Pseudomonas</taxon>
    </lineage>
</organism>
<accession>A0A1H2EQU8</accession>
<protein>
    <submittedName>
        <fullName evidence="8">RNA polymerase sigma-70 factor, ECF subfamily</fullName>
    </submittedName>
</protein>
<dbReference type="GO" id="GO:0003677">
    <property type="term" value="F:DNA binding"/>
    <property type="evidence" value="ECO:0007669"/>
    <property type="project" value="UniProtKB-KW"/>
</dbReference>
<dbReference type="Proteomes" id="UP000243232">
    <property type="component" value="Chromosome I"/>
</dbReference>
<dbReference type="InterPro" id="IPR013249">
    <property type="entry name" value="RNA_pol_sigma70_r4_t2"/>
</dbReference>
<dbReference type="AlphaFoldDB" id="A0A1H2EQU8"/>
<dbReference type="InterPro" id="IPR039425">
    <property type="entry name" value="RNA_pol_sigma-70-like"/>
</dbReference>
<evidence type="ECO:0000256" key="4">
    <source>
        <dbReference type="ARBA" id="ARBA00023125"/>
    </source>
</evidence>